<evidence type="ECO:0000313" key="3">
    <source>
        <dbReference type="EMBL" id="MFC3122732.1"/>
    </source>
</evidence>
<accession>A0ABV7FQW4</accession>
<keyword evidence="4" id="KW-1185">Reference proteome</keyword>
<dbReference type="Pfam" id="PF12804">
    <property type="entry name" value="NTP_transf_3"/>
    <property type="match status" value="1"/>
</dbReference>
<gene>
    <name evidence="3" type="ORF">ACFOHL_13995</name>
</gene>
<protein>
    <submittedName>
        <fullName evidence="3">NTP transferase domain-containing protein</fullName>
    </submittedName>
</protein>
<evidence type="ECO:0000313" key="4">
    <source>
        <dbReference type="Proteomes" id="UP001595478"/>
    </source>
</evidence>
<name>A0ABV7FQW4_9ALTE</name>
<dbReference type="PANTHER" id="PTHR43777:SF1">
    <property type="entry name" value="MOLYBDENUM COFACTOR CYTIDYLYLTRANSFERASE"/>
    <property type="match status" value="1"/>
</dbReference>
<dbReference type="PANTHER" id="PTHR43777">
    <property type="entry name" value="MOLYBDENUM COFACTOR CYTIDYLYLTRANSFERASE"/>
    <property type="match status" value="1"/>
</dbReference>
<sequence>MKLHVIILAAGRASRFGSPKQLASIGNKSLINHCIDAYLAIQPQTLTVVTGCNSDEITHQLPPQARALYCPSWEEGMGTSLSFAINNLPKPPGHVLIGLGDQIAITQDDLSGLINLSMQHPEHIISARYKGTLGVPALFPEKCIEQLSELSGDTGAKHLINSNQYPVIGLSMPNGAFDIDSQDDLANWHRRCTQETTVDD</sequence>
<dbReference type="EMBL" id="JBHRSW010000029">
    <property type="protein sequence ID" value="MFC3122732.1"/>
    <property type="molecule type" value="Genomic_DNA"/>
</dbReference>
<dbReference type="Proteomes" id="UP001595478">
    <property type="component" value="Unassembled WGS sequence"/>
</dbReference>
<evidence type="ECO:0000256" key="1">
    <source>
        <dbReference type="ARBA" id="ARBA00022842"/>
    </source>
</evidence>
<reference evidence="4" key="1">
    <citation type="journal article" date="2019" name="Int. J. Syst. Evol. Microbiol.">
        <title>The Global Catalogue of Microorganisms (GCM) 10K type strain sequencing project: providing services to taxonomists for standard genome sequencing and annotation.</title>
        <authorList>
            <consortium name="The Broad Institute Genomics Platform"/>
            <consortium name="The Broad Institute Genome Sequencing Center for Infectious Disease"/>
            <person name="Wu L."/>
            <person name="Ma J."/>
        </authorList>
    </citation>
    <scope>NUCLEOTIDE SEQUENCE [LARGE SCALE GENOMIC DNA]</scope>
    <source>
        <strain evidence="4">KCTC 52473</strain>
    </source>
</reference>
<dbReference type="CDD" id="cd04182">
    <property type="entry name" value="GT_2_like_f"/>
    <property type="match status" value="1"/>
</dbReference>
<dbReference type="Gene3D" id="3.90.550.10">
    <property type="entry name" value="Spore Coat Polysaccharide Biosynthesis Protein SpsA, Chain A"/>
    <property type="match status" value="1"/>
</dbReference>
<dbReference type="RefSeq" id="WP_376920854.1">
    <property type="nucleotide sequence ID" value="NZ_JBHRSW010000029.1"/>
</dbReference>
<keyword evidence="3" id="KW-0808">Transferase</keyword>
<evidence type="ECO:0000259" key="2">
    <source>
        <dbReference type="Pfam" id="PF12804"/>
    </source>
</evidence>
<comment type="caution">
    <text evidence="3">The sequence shown here is derived from an EMBL/GenBank/DDBJ whole genome shotgun (WGS) entry which is preliminary data.</text>
</comment>
<proteinExistence type="predicted"/>
<dbReference type="InterPro" id="IPR029044">
    <property type="entry name" value="Nucleotide-diphossugar_trans"/>
</dbReference>
<feature type="domain" description="MobA-like NTP transferase" evidence="2">
    <location>
        <begin position="5"/>
        <end position="162"/>
    </location>
</feature>
<organism evidence="3 4">
    <name type="scientific">Agaribacter flavus</name>
    <dbReference type="NCBI Taxonomy" id="1902781"/>
    <lineage>
        <taxon>Bacteria</taxon>
        <taxon>Pseudomonadati</taxon>
        <taxon>Pseudomonadota</taxon>
        <taxon>Gammaproteobacteria</taxon>
        <taxon>Alteromonadales</taxon>
        <taxon>Alteromonadaceae</taxon>
        <taxon>Agaribacter</taxon>
    </lineage>
</organism>
<dbReference type="GO" id="GO:0016740">
    <property type="term" value="F:transferase activity"/>
    <property type="evidence" value="ECO:0007669"/>
    <property type="project" value="UniProtKB-KW"/>
</dbReference>
<dbReference type="SUPFAM" id="SSF53448">
    <property type="entry name" value="Nucleotide-diphospho-sugar transferases"/>
    <property type="match status" value="1"/>
</dbReference>
<dbReference type="InterPro" id="IPR025877">
    <property type="entry name" value="MobA-like_NTP_Trfase"/>
</dbReference>
<keyword evidence="1" id="KW-0460">Magnesium</keyword>